<dbReference type="AlphaFoldDB" id="A0A7G2JYI0"/>
<gene>
    <name evidence="1" type="ORF">HAINFHK1212_1796</name>
</gene>
<dbReference type="EMBL" id="ABFC01000804">
    <property type="protein sequence ID" value="EFA28331.1"/>
    <property type="molecule type" value="Genomic_DNA"/>
</dbReference>
<organism evidence="1">
    <name type="scientific">Haemophilus influenzae HK1212</name>
    <dbReference type="NCBI Taxonomy" id="456482"/>
    <lineage>
        <taxon>Bacteria</taxon>
        <taxon>Pseudomonadati</taxon>
        <taxon>Pseudomonadota</taxon>
        <taxon>Gammaproteobacteria</taxon>
        <taxon>Pasteurellales</taxon>
        <taxon>Pasteurellaceae</taxon>
        <taxon>Haemophilus</taxon>
    </lineage>
</organism>
<feature type="non-terminal residue" evidence="1">
    <location>
        <position position="1"/>
    </location>
</feature>
<comment type="caution">
    <text evidence="1">The sequence shown here is derived from an EMBL/GenBank/DDBJ whole genome shotgun (WGS) entry which is preliminary data.</text>
</comment>
<reference evidence="1" key="1">
    <citation type="journal article" date="2010" name="Genomics">
        <title>Tracing phylogenomic events leading to diversity of Haemophilus influenzae and the emergence of Brazilian Purpuric Fever (BPF)-associated clones.</title>
        <authorList>
            <person name="Papazisi L."/>
            <person name="Ratnayake S."/>
            <person name="Remortel B.G."/>
            <person name="Bock G.R."/>
            <person name="Liang W."/>
            <person name="Saeed A.I."/>
            <person name="Liu J."/>
            <person name="Fleischmann R.D."/>
            <person name="Kilian M."/>
            <person name="Peterson S.N."/>
        </authorList>
    </citation>
    <scope>NUCLEOTIDE SEQUENCE [LARGE SCALE GENOMIC DNA]</scope>
    <source>
        <strain evidence="1">HK1212</strain>
    </source>
</reference>
<name>A0A7G2JYI0_HAEIF</name>
<proteinExistence type="predicted"/>
<accession>A0A7G2JYI0</accession>
<evidence type="ECO:0000313" key="1">
    <source>
        <dbReference type="EMBL" id="EFA28331.1"/>
    </source>
</evidence>
<protein>
    <submittedName>
        <fullName evidence="1">Uncharacterized protein</fullName>
    </submittedName>
</protein>
<sequence>LINGTTNILKGRLKVIVSPQIIAE</sequence>